<protein>
    <submittedName>
        <fullName evidence="3">TRAP transporter large permease subunit</fullName>
    </submittedName>
</protein>
<reference evidence="3" key="1">
    <citation type="submission" date="2022-07" db="EMBL/GenBank/DDBJ databases">
        <title>Diversity of ethanolamine utilization by human commensal Escherichia coli.</title>
        <authorList>
            <person name="Jubelin G."/>
        </authorList>
    </citation>
    <scope>NUCLEOTIDE SEQUENCE</scope>
    <source>
        <strain evidence="3">S1</strain>
    </source>
</reference>
<name>A0AAW5MTL1_9ESCH</name>
<proteinExistence type="predicted"/>
<evidence type="ECO:0000259" key="2">
    <source>
        <dbReference type="Pfam" id="PF06808"/>
    </source>
</evidence>
<dbReference type="GO" id="GO:0022857">
    <property type="term" value="F:transmembrane transporter activity"/>
    <property type="evidence" value="ECO:0007669"/>
    <property type="project" value="UniProtKB-UniRule"/>
</dbReference>
<sequence length="62" mass="6603">TNYKPSSERSPTGKEVVISIAHAWPALFLNIAVVGGIRANIFTQTEAGAEAVLIVQSIGFFN</sequence>
<keyword evidence="1" id="KW-1003">Cell membrane</keyword>
<feature type="domain" description="TRAP C4-dicarboxylate transport system permease DctM subunit" evidence="2">
    <location>
        <begin position="13"/>
        <end position="61"/>
    </location>
</feature>
<evidence type="ECO:0000313" key="3">
    <source>
        <dbReference type="EMBL" id="MCR6679331.1"/>
    </source>
</evidence>
<dbReference type="GO" id="GO:0005886">
    <property type="term" value="C:plasma membrane"/>
    <property type="evidence" value="ECO:0007669"/>
    <property type="project" value="UniProtKB-SubCell"/>
</dbReference>
<dbReference type="Proteomes" id="UP001206878">
    <property type="component" value="Unassembled WGS sequence"/>
</dbReference>
<comment type="function">
    <text evidence="1">Part of the tripartite ATP-independent periplasmic (TRAP) transport system.</text>
</comment>
<gene>
    <name evidence="3" type="ORF">NVV43_28110</name>
</gene>
<dbReference type="AlphaFoldDB" id="A0AAW5MTL1"/>
<keyword evidence="1" id="KW-0472">Membrane</keyword>
<comment type="subcellular location">
    <subcellularLocation>
        <location evidence="1">Cell inner membrane</location>
        <topology evidence="1">Multi-pass membrane protein</topology>
    </subcellularLocation>
</comment>
<evidence type="ECO:0000256" key="1">
    <source>
        <dbReference type="RuleBase" id="RU369079"/>
    </source>
</evidence>
<dbReference type="Pfam" id="PF06808">
    <property type="entry name" value="DctM"/>
    <property type="match status" value="1"/>
</dbReference>
<dbReference type="InterPro" id="IPR010656">
    <property type="entry name" value="DctM"/>
</dbReference>
<evidence type="ECO:0000313" key="4">
    <source>
        <dbReference type="Proteomes" id="UP001206878"/>
    </source>
</evidence>
<accession>A0AAW5MTL1</accession>
<keyword evidence="1" id="KW-0997">Cell inner membrane</keyword>
<comment type="caution">
    <text evidence="3">The sequence shown here is derived from an EMBL/GenBank/DDBJ whole genome shotgun (WGS) entry which is preliminary data.</text>
</comment>
<organism evidence="3 4">
    <name type="scientific">Escherichia marmotae</name>
    <dbReference type="NCBI Taxonomy" id="1499973"/>
    <lineage>
        <taxon>Bacteria</taxon>
        <taxon>Pseudomonadati</taxon>
        <taxon>Pseudomonadota</taxon>
        <taxon>Gammaproteobacteria</taxon>
        <taxon>Enterobacterales</taxon>
        <taxon>Enterobacteriaceae</taxon>
        <taxon>Escherichia</taxon>
    </lineage>
</organism>
<dbReference type="EMBL" id="JANPXH010001122">
    <property type="protein sequence ID" value="MCR6679331.1"/>
    <property type="molecule type" value="Genomic_DNA"/>
</dbReference>
<feature type="non-terminal residue" evidence="3">
    <location>
        <position position="1"/>
    </location>
</feature>
<keyword evidence="1" id="KW-0813">Transport</keyword>